<dbReference type="STRING" id="796620.VIBC2010_12344"/>
<dbReference type="EMBL" id="AEIU01000075">
    <property type="protein sequence ID" value="EFP96356.1"/>
    <property type="molecule type" value="Genomic_DNA"/>
</dbReference>
<keyword evidence="2" id="KW-1185">Reference proteome</keyword>
<organism evidence="1 2">
    <name type="scientific">Vibrio caribbeanicus ATCC BAA-2122</name>
    <dbReference type="NCBI Taxonomy" id="796620"/>
    <lineage>
        <taxon>Bacteria</taxon>
        <taxon>Pseudomonadati</taxon>
        <taxon>Pseudomonadota</taxon>
        <taxon>Gammaproteobacteria</taxon>
        <taxon>Vibrionales</taxon>
        <taxon>Vibrionaceae</taxon>
        <taxon>Vibrio</taxon>
    </lineage>
</organism>
<accession>E3BL12</accession>
<protein>
    <submittedName>
        <fullName evidence="1">Uncharacterized protein</fullName>
    </submittedName>
</protein>
<reference evidence="1 2" key="1">
    <citation type="journal article" date="2012" name="Int. J. Syst. Evol. Microbiol.">
        <title>Vibrio caribbeanicus sp. nov., isolated from the marine sponge Scleritoderma cyanea.</title>
        <authorList>
            <person name="Hoffmann M."/>
            <person name="Monday S.R."/>
            <person name="Allard M.W."/>
            <person name="Strain E.A."/>
            <person name="Whittaker P."/>
            <person name="Naum M."/>
            <person name="McCarthy P.J."/>
            <person name="Lopez J.V."/>
            <person name="Fischer M."/>
            <person name="Brown E.W."/>
        </authorList>
    </citation>
    <scope>NUCLEOTIDE SEQUENCE [LARGE SCALE GENOMIC DNA]</scope>
    <source>
        <strain evidence="1 2">ATCC BAA-2122</strain>
    </source>
</reference>
<name>E3BL12_9VIBR</name>
<evidence type="ECO:0000313" key="1">
    <source>
        <dbReference type="EMBL" id="EFP96356.1"/>
    </source>
</evidence>
<gene>
    <name evidence="1" type="ORF">VIBC2010_12344</name>
</gene>
<sequence length="48" mass="5352">MIIDELPVEHSMNPDLVCSESVKEITFHSSGIDEENEATKNPLKGGFY</sequence>
<comment type="caution">
    <text evidence="1">The sequence shown here is derived from an EMBL/GenBank/DDBJ whole genome shotgun (WGS) entry which is preliminary data.</text>
</comment>
<dbReference type="Proteomes" id="UP000002943">
    <property type="component" value="Unassembled WGS sequence"/>
</dbReference>
<proteinExistence type="predicted"/>
<evidence type="ECO:0000313" key="2">
    <source>
        <dbReference type="Proteomes" id="UP000002943"/>
    </source>
</evidence>
<dbReference type="AlphaFoldDB" id="E3BL12"/>